<dbReference type="SUPFAM" id="SSF52743">
    <property type="entry name" value="Subtilisin-like"/>
    <property type="match status" value="1"/>
</dbReference>
<protein>
    <submittedName>
        <fullName evidence="9">Subtilase family protein</fullName>
    </submittedName>
</protein>
<proteinExistence type="inferred from homology"/>
<feature type="region of interest" description="Disordered" evidence="6">
    <location>
        <begin position="1"/>
        <end position="103"/>
    </location>
</feature>
<keyword evidence="2 5" id="KW-0645">Protease</keyword>
<feature type="active site" description="Charge relay system" evidence="5">
    <location>
        <position position="292"/>
    </location>
</feature>
<dbReference type="InterPro" id="IPR022398">
    <property type="entry name" value="Peptidase_S8_His-AS"/>
</dbReference>
<dbReference type="GO" id="GO:0004252">
    <property type="term" value="F:serine-type endopeptidase activity"/>
    <property type="evidence" value="ECO:0007669"/>
    <property type="project" value="UniProtKB-UniRule"/>
</dbReference>
<accession>A0A543PE69</accession>
<dbReference type="PANTHER" id="PTHR43806:SF11">
    <property type="entry name" value="CEREVISIN-RELATED"/>
    <property type="match status" value="1"/>
</dbReference>
<evidence type="ECO:0000256" key="5">
    <source>
        <dbReference type="PROSITE-ProRule" id="PRU01240"/>
    </source>
</evidence>
<dbReference type="Gene3D" id="3.40.50.200">
    <property type="entry name" value="Peptidase S8/S53 domain"/>
    <property type="match status" value="1"/>
</dbReference>
<dbReference type="AlphaFoldDB" id="A0A543PE69"/>
<dbReference type="GO" id="GO:0006508">
    <property type="term" value="P:proteolysis"/>
    <property type="evidence" value="ECO:0007669"/>
    <property type="project" value="UniProtKB-KW"/>
</dbReference>
<evidence type="ECO:0000256" key="1">
    <source>
        <dbReference type="ARBA" id="ARBA00011073"/>
    </source>
</evidence>
<feature type="active site" description="Charge relay system" evidence="5">
    <location>
        <position position="502"/>
    </location>
</feature>
<evidence type="ECO:0000259" key="7">
    <source>
        <dbReference type="Pfam" id="PF00082"/>
    </source>
</evidence>
<gene>
    <name evidence="9" type="ORF">FHU33_1747</name>
</gene>
<evidence type="ECO:0000256" key="3">
    <source>
        <dbReference type="ARBA" id="ARBA00022801"/>
    </source>
</evidence>
<keyword evidence="10" id="KW-1185">Reference proteome</keyword>
<dbReference type="Pfam" id="PF00082">
    <property type="entry name" value="Peptidase_S8"/>
    <property type="match status" value="1"/>
</dbReference>
<keyword evidence="3 5" id="KW-0378">Hydrolase</keyword>
<feature type="domain" description="Peptidase S8/S53" evidence="7">
    <location>
        <begin position="283"/>
        <end position="534"/>
    </location>
</feature>
<comment type="caution">
    <text evidence="9">The sequence shown here is derived from an EMBL/GenBank/DDBJ whole genome shotgun (WGS) entry which is preliminary data.</text>
</comment>
<dbReference type="PANTHER" id="PTHR43806">
    <property type="entry name" value="PEPTIDASE S8"/>
    <property type="match status" value="1"/>
</dbReference>
<reference evidence="9 10" key="1">
    <citation type="submission" date="2019-06" db="EMBL/GenBank/DDBJ databases">
        <title>Sequencing the genomes of 1000 actinobacteria strains.</title>
        <authorList>
            <person name="Klenk H.-P."/>
        </authorList>
    </citation>
    <scope>NUCLEOTIDE SEQUENCE [LARGE SCALE GENOMIC DNA]</scope>
    <source>
        <strain evidence="9 10">DSM 46837</strain>
    </source>
</reference>
<dbReference type="Gene3D" id="2.120.10.70">
    <property type="entry name" value="Fucose-specific lectin"/>
    <property type="match status" value="2"/>
</dbReference>
<name>A0A543PE69_9ACTN</name>
<evidence type="ECO:0000256" key="2">
    <source>
        <dbReference type="ARBA" id="ARBA00022670"/>
    </source>
</evidence>
<dbReference type="PRINTS" id="PR00723">
    <property type="entry name" value="SUBTILISIN"/>
</dbReference>
<evidence type="ECO:0000313" key="10">
    <source>
        <dbReference type="Proteomes" id="UP000319865"/>
    </source>
</evidence>
<dbReference type="EMBL" id="VFQE01000001">
    <property type="protein sequence ID" value="TQN42350.1"/>
    <property type="molecule type" value="Genomic_DNA"/>
</dbReference>
<dbReference type="InterPro" id="IPR015500">
    <property type="entry name" value="Peptidase_S8_subtilisin-rel"/>
</dbReference>
<dbReference type="InterPro" id="IPR023828">
    <property type="entry name" value="Peptidase_S8_Ser-AS"/>
</dbReference>
<dbReference type="PROSITE" id="PS00137">
    <property type="entry name" value="SUBTILASE_HIS"/>
    <property type="match status" value="1"/>
</dbReference>
<dbReference type="InterPro" id="IPR058502">
    <property type="entry name" value="PLL-like_beta-prop"/>
</dbReference>
<dbReference type="InterPro" id="IPR050131">
    <property type="entry name" value="Peptidase_S8_subtilisin-like"/>
</dbReference>
<feature type="active site" description="Charge relay system" evidence="5">
    <location>
        <position position="327"/>
    </location>
</feature>
<feature type="domain" description="PLL-like beta propeller" evidence="8">
    <location>
        <begin position="561"/>
        <end position="646"/>
    </location>
</feature>
<dbReference type="PROSITE" id="PS00138">
    <property type="entry name" value="SUBTILASE_SER"/>
    <property type="match status" value="1"/>
</dbReference>
<dbReference type="CDD" id="cd22954">
    <property type="entry name" value="PLL_lectin"/>
    <property type="match status" value="1"/>
</dbReference>
<sequence>MPASEPRSNGHDQGGEMPVPSSFRAPDQPGGDGEMPRPSMGEAAGDDAMPRPAQAQVSGAGSMPVPGMPTAATAMPGTSSAVMELPRFGPPGGGGAGGSAYEPGTVEVQFRSGVTPTLAQAGTTPSLAAADASLDEMNDLLQRFGLVQAEPTFATSAAAATAAQDVARAQGIDAPHLAAFMTLHFAPDADTPRIAEELSRLPDVERAVAVPVALPPTLVAPRVPHAETDVQQDVPPDLAPAGPLSDPLVGTSTQVVLDPATGLENQWYVFRCTVDTAWSRSSGRNVVITDVDWGYRTTHQDLSTKIRRTYNSFDGTTDVVHGGSVSHGTAVAGLAGAAVDSRGMSGVAYDADLWAVQADSGTGTGLGGNAWARGIEWVRTTDSGGRRKVVILEVQTGAFGNYEQVPSVNAAIRTAIAAGVVVCVAAGNGDRDAGIDDSGNAIPETGSILVGATAYHATQNRRAGFSNWGPRITVACPGDASHDLTCNSSGDADYRNGFGGTSGATPKVAGVAALMLAVDPGLSHADVRRILSVTGSALTPDPGKPVGTFLDAAAAVRQASAGTTGRLEVFARGSDQALWHKWQTAPNGNWSGWHSQGGWIDMLEVGRNADGRMEVFARGSDGAVWNKWQVAPNSGWSGWNSLGGWVDKIVVSRNADGRMELFARGSDKALWHRWQVAPNSGWSGWNSLGGWIDDLVVGQNADGRMEVFARGSDQAVWHRWQTAPNGNWSGWSSLGGWVDRLAVGRNDDGRLELFARGSDGALWHKWQLAPNGTWSGWASRGGWIDLIDVGKNADGRLEVFARGADKALWHIWQVAPNGTWSGWATRGGWIDQLDVDQNNDGRLEVFTRGADKALWHIWQVAPNGTWSGWKSQGGWIDRLDIGRNAL</sequence>
<dbReference type="Pfam" id="PF26607">
    <property type="entry name" value="DUF8189"/>
    <property type="match status" value="2"/>
</dbReference>
<dbReference type="PROSITE" id="PS51892">
    <property type="entry name" value="SUBTILASE"/>
    <property type="match status" value="1"/>
</dbReference>
<organism evidence="9 10">
    <name type="scientific">Blastococcus colisei</name>
    <dbReference type="NCBI Taxonomy" id="1564162"/>
    <lineage>
        <taxon>Bacteria</taxon>
        <taxon>Bacillati</taxon>
        <taxon>Actinomycetota</taxon>
        <taxon>Actinomycetes</taxon>
        <taxon>Geodermatophilales</taxon>
        <taxon>Geodermatophilaceae</taxon>
        <taxon>Blastococcus</taxon>
    </lineage>
</organism>
<evidence type="ECO:0000256" key="6">
    <source>
        <dbReference type="SAM" id="MobiDB-lite"/>
    </source>
</evidence>
<feature type="domain" description="PLL-like beta propeller" evidence="8">
    <location>
        <begin position="726"/>
        <end position="876"/>
    </location>
</feature>
<dbReference type="InterPro" id="IPR036852">
    <property type="entry name" value="Peptidase_S8/S53_dom_sf"/>
</dbReference>
<evidence type="ECO:0000259" key="8">
    <source>
        <dbReference type="Pfam" id="PF26607"/>
    </source>
</evidence>
<dbReference type="InterPro" id="IPR000209">
    <property type="entry name" value="Peptidase_S8/S53_dom"/>
</dbReference>
<evidence type="ECO:0000313" key="9">
    <source>
        <dbReference type="EMBL" id="TQN42350.1"/>
    </source>
</evidence>
<evidence type="ECO:0000256" key="4">
    <source>
        <dbReference type="ARBA" id="ARBA00022825"/>
    </source>
</evidence>
<comment type="similarity">
    <text evidence="1 5">Belongs to the peptidase S8 family.</text>
</comment>
<dbReference type="Proteomes" id="UP000319865">
    <property type="component" value="Unassembled WGS sequence"/>
</dbReference>
<keyword evidence="4 5" id="KW-0720">Serine protease</keyword>
<dbReference type="SUPFAM" id="SSF89372">
    <property type="entry name" value="Fucose-specific lectin"/>
    <property type="match status" value="1"/>
</dbReference>